<gene>
    <name evidence="2" type="ORF">S06H3_58742</name>
</gene>
<dbReference type="EMBL" id="BARV01038063">
    <property type="protein sequence ID" value="GAI56925.1"/>
    <property type="molecule type" value="Genomic_DNA"/>
</dbReference>
<keyword evidence="1" id="KW-0812">Transmembrane</keyword>
<name>X1R1E7_9ZZZZ</name>
<keyword evidence="1" id="KW-0472">Membrane</keyword>
<accession>X1R1E7</accession>
<keyword evidence="1" id="KW-1133">Transmembrane helix</keyword>
<protein>
    <submittedName>
        <fullName evidence="2">Uncharacterized protein</fullName>
    </submittedName>
</protein>
<proteinExistence type="predicted"/>
<dbReference type="AlphaFoldDB" id="X1R1E7"/>
<sequence length="117" mass="13934">MTLFDTIWDYISSQSILTLVIYGGLIVFIIYIALSQKKKKPIPHKDLKGIRENLNKLNIYDDKSNEELKKHLETRRLYILSQAKQLQSKHFEILKANETLKRKYFKIEQQLKILEVK</sequence>
<reference evidence="2" key="1">
    <citation type="journal article" date="2014" name="Front. Microbiol.">
        <title>High frequency of phylogenetically diverse reductive dehalogenase-homologous genes in deep subseafloor sedimentary metagenomes.</title>
        <authorList>
            <person name="Kawai M."/>
            <person name="Futagami T."/>
            <person name="Toyoda A."/>
            <person name="Takaki Y."/>
            <person name="Nishi S."/>
            <person name="Hori S."/>
            <person name="Arai W."/>
            <person name="Tsubouchi T."/>
            <person name="Morono Y."/>
            <person name="Uchiyama I."/>
            <person name="Ito T."/>
            <person name="Fujiyama A."/>
            <person name="Inagaki F."/>
            <person name="Takami H."/>
        </authorList>
    </citation>
    <scope>NUCLEOTIDE SEQUENCE</scope>
    <source>
        <strain evidence="2">Expedition CK06-06</strain>
    </source>
</reference>
<evidence type="ECO:0000256" key="1">
    <source>
        <dbReference type="SAM" id="Phobius"/>
    </source>
</evidence>
<feature type="transmembrane region" description="Helical" evidence="1">
    <location>
        <begin position="15"/>
        <end position="34"/>
    </location>
</feature>
<organism evidence="2">
    <name type="scientific">marine sediment metagenome</name>
    <dbReference type="NCBI Taxonomy" id="412755"/>
    <lineage>
        <taxon>unclassified sequences</taxon>
        <taxon>metagenomes</taxon>
        <taxon>ecological metagenomes</taxon>
    </lineage>
</organism>
<comment type="caution">
    <text evidence="2">The sequence shown here is derived from an EMBL/GenBank/DDBJ whole genome shotgun (WGS) entry which is preliminary data.</text>
</comment>
<evidence type="ECO:0000313" key="2">
    <source>
        <dbReference type="EMBL" id="GAI56925.1"/>
    </source>
</evidence>